<accession>A0ABQ3VAE9</accession>
<keyword evidence="2" id="KW-1185">Reference proteome</keyword>
<sequence>MVKVHIIGGPGSGKTTLGQMIAAQLHIRHQDLDWIDLAPGHGEGEEAYINYAFELAEQPDWVTENIGLMWTDPFLYRADYIVLMEISWPVAAWRIIRRHISKSLRDINPYPTRLLYSFLKGTRQYYLNQVTADTAATMCAYLEEHGNHVEPPDTNILLNRLATYRMDGPPGAPPTAEFTRRYLAKYKEKVFVVRNNADREHLLELLAKDSK</sequence>
<dbReference type="SUPFAM" id="SSF52540">
    <property type="entry name" value="P-loop containing nucleoside triphosphate hydrolases"/>
    <property type="match status" value="1"/>
</dbReference>
<comment type="caution">
    <text evidence="1">The sequence shown here is derived from an EMBL/GenBank/DDBJ whole genome shotgun (WGS) entry which is preliminary data.</text>
</comment>
<organism evidence="1 2">
    <name type="scientific">Dictyobacter formicarum</name>
    <dbReference type="NCBI Taxonomy" id="2778368"/>
    <lineage>
        <taxon>Bacteria</taxon>
        <taxon>Bacillati</taxon>
        <taxon>Chloroflexota</taxon>
        <taxon>Ktedonobacteria</taxon>
        <taxon>Ktedonobacterales</taxon>
        <taxon>Dictyobacteraceae</taxon>
        <taxon>Dictyobacter</taxon>
    </lineage>
</organism>
<reference evidence="1 2" key="1">
    <citation type="journal article" date="2021" name="Int. J. Syst. Evol. Microbiol.">
        <title>Reticulibacter mediterranei gen. nov., sp. nov., within the new family Reticulibacteraceae fam. nov., and Ktedonospora formicarum gen. nov., sp. nov., Ktedonobacter robiniae sp. nov., Dictyobacter formicarum sp. nov. and Dictyobacter arantiisoli sp. nov., belonging to the class Ktedonobacteria.</title>
        <authorList>
            <person name="Yabe S."/>
            <person name="Zheng Y."/>
            <person name="Wang C.M."/>
            <person name="Sakai Y."/>
            <person name="Abe K."/>
            <person name="Yokota A."/>
            <person name="Donadio S."/>
            <person name="Cavaletti L."/>
            <person name="Monciardini P."/>
        </authorList>
    </citation>
    <scope>NUCLEOTIDE SEQUENCE [LARGE SCALE GENOMIC DNA]</scope>
    <source>
        <strain evidence="1 2">SOSP1-9</strain>
    </source>
</reference>
<dbReference type="InterPro" id="IPR052922">
    <property type="entry name" value="Cytidylate_Kinase-2"/>
</dbReference>
<dbReference type="InterPro" id="IPR027417">
    <property type="entry name" value="P-loop_NTPase"/>
</dbReference>
<proteinExistence type="predicted"/>
<evidence type="ECO:0008006" key="3">
    <source>
        <dbReference type="Google" id="ProtNLM"/>
    </source>
</evidence>
<dbReference type="PANTHER" id="PTHR37816:SF1">
    <property type="entry name" value="TOXIN"/>
    <property type="match status" value="1"/>
</dbReference>
<dbReference type="EMBL" id="BNJJ01000003">
    <property type="protein sequence ID" value="GHO83117.1"/>
    <property type="molecule type" value="Genomic_DNA"/>
</dbReference>
<evidence type="ECO:0000313" key="1">
    <source>
        <dbReference type="EMBL" id="GHO83117.1"/>
    </source>
</evidence>
<dbReference type="Proteomes" id="UP000635565">
    <property type="component" value="Unassembled WGS sequence"/>
</dbReference>
<evidence type="ECO:0000313" key="2">
    <source>
        <dbReference type="Proteomes" id="UP000635565"/>
    </source>
</evidence>
<dbReference type="Gene3D" id="3.40.50.300">
    <property type="entry name" value="P-loop containing nucleotide triphosphate hydrolases"/>
    <property type="match status" value="1"/>
</dbReference>
<name>A0ABQ3VAE9_9CHLR</name>
<protein>
    <recommendedName>
        <fullName evidence="3">Adenylate kinase</fullName>
    </recommendedName>
</protein>
<gene>
    <name evidence="1" type="ORF">KSZ_11230</name>
</gene>
<dbReference type="PANTHER" id="PTHR37816">
    <property type="entry name" value="YALI0E33011P"/>
    <property type="match status" value="1"/>
</dbReference>
<dbReference type="RefSeq" id="WP_201360765.1">
    <property type="nucleotide sequence ID" value="NZ_BNJJ01000003.1"/>
</dbReference>